<keyword evidence="11" id="KW-0511">Multifunctional enzyme</keyword>
<feature type="domain" description="Aminotransferase class I/classII large" evidence="13">
    <location>
        <begin position="63"/>
        <end position="402"/>
    </location>
</feature>
<dbReference type="SUPFAM" id="SSF51735">
    <property type="entry name" value="NAD(P)-binding Rossmann-fold domains"/>
    <property type="match status" value="1"/>
</dbReference>
<dbReference type="InterPro" id="IPR050087">
    <property type="entry name" value="AON_synthase_class-II"/>
</dbReference>
<dbReference type="GO" id="GO:0030170">
    <property type="term" value="F:pyridoxal phosphate binding"/>
    <property type="evidence" value="ECO:0007669"/>
    <property type="project" value="InterPro"/>
</dbReference>
<dbReference type="PROSITE" id="PS00767">
    <property type="entry name" value="THF_DHG_CYH_2"/>
    <property type="match status" value="1"/>
</dbReference>
<dbReference type="GO" id="GO:0008890">
    <property type="term" value="F:glycine C-acetyltransferase activity"/>
    <property type="evidence" value="ECO:0007669"/>
    <property type="project" value="InterPro"/>
</dbReference>
<evidence type="ECO:0000256" key="12">
    <source>
        <dbReference type="ARBA" id="ARBA00023315"/>
    </source>
</evidence>
<dbReference type="GO" id="GO:0006567">
    <property type="term" value="P:L-threonine catabolic process"/>
    <property type="evidence" value="ECO:0007669"/>
    <property type="project" value="InterPro"/>
</dbReference>
<dbReference type="InterPro" id="IPR046346">
    <property type="entry name" value="Aminoacid_DH-like_N_sf"/>
</dbReference>
<dbReference type="InterPro" id="IPR004839">
    <property type="entry name" value="Aminotransferase_I/II_large"/>
</dbReference>
<comment type="pathway">
    <text evidence="2">One-carbon metabolism; tetrahydrofolate interconversion.</text>
</comment>
<keyword evidence="9" id="KW-0663">Pyridoxal phosphate</keyword>
<dbReference type="GO" id="GO:0016787">
    <property type="term" value="F:hydrolase activity"/>
    <property type="evidence" value="ECO:0007669"/>
    <property type="project" value="UniProtKB-KW"/>
</dbReference>
<evidence type="ECO:0000256" key="9">
    <source>
        <dbReference type="ARBA" id="ARBA00022898"/>
    </source>
</evidence>
<evidence type="ECO:0000313" key="16">
    <source>
        <dbReference type="Proteomes" id="UP000053237"/>
    </source>
</evidence>
<dbReference type="AlphaFoldDB" id="A0A024G5S1"/>
<sequence>MFFSNRFVRVREATRHVQTSTKHNSLLDRLRQELADIKDAGTYKQERVIRSSQGPNITVKNQQVLNFCANNYLGLSNHPSVVDAAKESLITRGFGLSSVRFICGTQDIHKELEQVISQFHHTEDTILYPSCFDANAGFFEAILGKQDAILTDELNHASIIDGIRLCKAERHRYKHMDMKDLESKLKETQHCRTRMIATDGVFSMDGDVAPLKDICDLADRYDAQVFIDECHATGLFGATGRGSDEYCGVRGRIQIINSTLGKALGGATGGYTTGPKEIIEILRQRSRPYLFSNSLSPPVVGASLHVFKLLQETSEFVDTIRQNTHRFRDQMTEAGFTLKGSRDHPIVAVMVGDARLASQLADDMLTRGIYVIGFSYPVVPKGQARIRVQLSAAHSLEHIDKAPPALGFVMAGNRNDSRLYVKNKQRACKDASIKSISHFFHQNVSHKTLLDTVEHLNKDPLMDGILVQLPLPPQIHTQTILDRIHPSKDVDGLHPFNFGECAMRDRSPCLIPCTAKGIIELLQYENVELEGKTAVIIGRSNLVGNPISMLLRKHDATIIQCHSKTINLPQYVKQADIVIAACGAPHLIRGSWLQKGSVVIDVGINFVSGKTQDQSLIGDVCFEEALGIASLITPVPGGVGPMTIAMLLKNVVTAYKQTH</sequence>
<comment type="cofactor">
    <cofactor evidence="1">
        <name>pyridoxal 5'-phosphate</name>
        <dbReference type="ChEBI" id="CHEBI:597326"/>
    </cofactor>
</comment>
<dbReference type="FunFam" id="3.40.50.720:FF:000006">
    <property type="entry name" value="Bifunctional protein FolD"/>
    <property type="match status" value="1"/>
</dbReference>
<comment type="subunit">
    <text evidence="4">Homodimer.</text>
</comment>
<proteinExistence type="inferred from homology"/>
<dbReference type="HAMAP" id="MF_01576">
    <property type="entry name" value="THF_DHG_CYH"/>
    <property type="match status" value="1"/>
</dbReference>
<dbReference type="InterPro" id="IPR000672">
    <property type="entry name" value="THF_DH/CycHdrlase"/>
</dbReference>
<name>A0A024G5S1_9STRA</name>
<organism evidence="15 16">
    <name type="scientific">Albugo candida</name>
    <dbReference type="NCBI Taxonomy" id="65357"/>
    <lineage>
        <taxon>Eukaryota</taxon>
        <taxon>Sar</taxon>
        <taxon>Stramenopiles</taxon>
        <taxon>Oomycota</taxon>
        <taxon>Peronosporomycetes</taxon>
        <taxon>Albuginales</taxon>
        <taxon>Albuginaceae</taxon>
        <taxon>Albugo</taxon>
    </lineage>
</organism>
<feature type="domain" description="Tetrahydrofolate dehydrogenase/cyclohydrolase NAD(P)-binding" evidence="14">
    <location>
        <begin position="512"/>
        <end position="658"/>
    </location>
</feature>
<evidence type="ECO:0000256" key="2">
    <source>
        <dbReference type="ARBA" id="ARBA00004777"/>
    </source>
</evidence>
<dbReference type="GO" id="GO:0005739">
    <property type="term" value="C:mitochondrion"/>
    <property type="evidence" value="ECO:0007669"/>
    <property type="project" value="TreeGrafter"/>
</dbReference>
<dbReference type="NCBIfam" id="NF005394">
    <property type="entry name" value="PRK06939.1"/>
    <property type="match status" value="1"/>
</dbReference>
<dbReference type="FunFam" id="3.40.640.10:FF:000006">
    <property type="entry name" value="5-aminolevulinate synthase, mitochondrial"/>
    <property type="match status" value="1"/>
</dbReference>
<gene>
    <name evidence="15" type="ORF">BN9_028960</name>
</gene>
<dbReference type="Pfam" id="PF00155">
    <property type="entry name" value="Aminotran_1_2"/>
    <property type="match status" value="1"/>
</dbReference>
<keyword evidence="8" id="KW-0521">NADP</keyword>
<evidence type="ECO:0000256" key="3">
    <source>
        <dbReference type="ARBA" id="ARBA00008392"/>
    </source>
</evidence>
<dbReference type="NCBIfam" id="TIGR01822">
    <property type="entry name" value="2am3keto_CoA"/>
    <property type="match status" value="1"/>
</dbReference>
<dbReference type="FunFam" id="3.40.50.10860:FF:000005">
    <property type="entry name" value="C-1-tetrahydrofolate synthase, cytoplasmic, putative"/>
    <property type="match status" value="1"/>
</dbReference>
<dbReference type="InterPro" id="IPR015424">
    <property type="entry name" value="PyrdxlP-dep_Trfase"/>
</dbReference>
<dbReference type="InterPro" id="IPR020867">
    <property type="entry name" value="THF_DH/CycHdrlase_CS"/>
</dbReference>
<comment type="similarity">
    <text evidence="3">Belongs to the class-II pyridoxal-phosphate-dependent aminotransferase family.</text>
</comment>
<dbReference type="InterPro" id="IPR036291">
    <property type="entry name" value="NAD(P)-bd_dom_sf"/>
</dbReference>
<dbReference type="InterPro" id="IPR011282">
    <property type="entry name" value="2am3keto_CoA_ligase"/>
</dbReference>
<dbReference type="CDD" id="cd06454">
    <property type="entry name" value="KBL_like"/>
    <property type="match status" value="1"/>
</dbReference>
<dbReference type="InterPro" id="IPR020631">
    <property type="entry name" value="THF_DH/CycHdrlase_NAD-bd_dom"/>
</dbReference>
<dbReference type="PANTHER" id="PTHR13693:SF102">
    <property type="entry name" value="2-AMINO-3-KETOBUTYRATE COENZYME A LIGASE, MITOCHONDRIAL"/>
    <property type="match status" value="1"/>
</dbReference>
<dbReference type="InterPro" id="IPR015421">
    <property type="entry name" value="PyrdxlP-dep_Trfase_major"/>
</dbReference>
<evidence type="ECO:0000256" key="11">
    <source>
        <dbReference type="ARBA" id="ARBA00023268"/>
    </source>
</evidence>
<keyword evidence="16" id="KW-1185">Reference proteome</keyword>
<accession>A0A024G5S1</accession>
<dbReference type="GO" id="GO:0006730">
    <property type="term" value="P:one-carbon metabolic process"/>
    <property type="evidence" value="ECO:0007669"/>
    <property type="project" value="UniProtKB-KW"/>
</dbReference>
<comment type="caution">
    <text evidence="15">The sequence shown here is derived from an EMBL/GenBank/DDBJ whole genome shotgun (WGS) entry which is preliminary data.</text>
</comment>
<dbReference type="InParanoid" id="A0A024G5S1"/>
<dbReference type="Gene3D" id="3.40.50.10860">
    <property type="entry name" value="Leucine Dehydrogenase, chain A, domain 1"/>
    <property type="match status" value="1"/>
</dbReference>
<keyword evidence="7" id="KW-0378">Hydrolase</keyword>
<keyword evidence="10" id="KW-0560">Oxidoreductase</keyword>
<dbReference type="Proteomes" id="UP000053237">
    <property type="component" value="Unassembled WGS sequence"/>
</dbReference>
<dbReference type="SUPFAM" id="SSF53223">
    <property type="entry name" value="Aminoacid dehydrogenase-like, N-terminal domain"/>
    <property type="match status" value="1"/>
</dbReference>
<evidence type="ECO:0000313" key="15">
    <source>
        <dbReference type="EMBL" id="CCI42112.1"/>
    </source>
</evidence>
<evidence type="ECO:0000256" key="6">
    <source>
        <dbReference type="ARBA" id="ARBA00022679"/>
    </source>
</evidence>
<dbReference type="SUPFAM" id="SSF53383">
    <property type="entry name" value="PLP-dependent transferases"/>
    <property type="match status" value="1"/>
</dbReference>
<evidence type="ECO:0000259" key="14">
    <source>
        <dbReference type="Pfam" id="PF02882"/>
    </source>
</evidence>
<dbReference type="InterPro" id="IPR015422">
    <property type="entry name" value="PyrdxlP-dep_Trfase_small"/>
</dbReference>
<evidence type="ECO:0000256" key="7">
    <source>
        <dbReference type="ARBA" id="ARBA00022801"/>
    </source>
</evidence>
<evidence type="ECO:0000256" key="8">
    <source>
        <dbReference type="ARBA" id="ARBA00022857"/>
    </source>
</evidence>
<evidence type="ECO:0000256" key="5">
    <source>
        <dbReference type="ARBA" id="ARBA00022563"/>
    </source>
</evidence>
<dbReference type="Gene3D" id="3.40.50.720">
    <property type="entry name" value="NAD(P)-binding Rossmann-like Domain"/>
    <property type="match status" value="1"/>
</dbReference>
<dbReference type="OrthoDB" id="10263824at2759"/>
<dbReference type="STRING" id="65357.A0A024G5S1"/>
<keyword evidence="6" id="KW-0808">Transferase</keyword>
<dbReference type="GO" id="GO:0004488">
    <property type="term" value="F:methylenetetrahydrofolate dehydrogenase (NADP+) activity"/>
    <property type="evidence" value="ECO:0007669"/>
    <property type="project" value="InterPro"/>
</dbReference>
<keyword evidence="5" id="KW-0554">One-carbon metabolism</keyword>
<evidence type="ECO:0000256" key="10">
    <source>
        <dbReference type="ARBA" id="ARBA00023002"/>
    </source>
</evidence>
<evidence type="ECO:0000256" key="1">
    <source>
        <dbReference type="ARBA" id="ARBA00001933"/>
    </source>
</evidence>
<dbReference type="EMBL" id="CAIX01000029">
    <property type="protein sequence ID" value="CCI42112.1"/>
    <property type="molecule type" value="Genomic_DNA"/>
</dbReference>
<reference evidence="15 16" key="1">
    <citation type="submission" date="2012-05" db="EMBL/GenBank/DDBJ databases">
        <title>Recombination and specialization in a pathogen metapopulation.</title>
        <authorList>
            <person name="Gardiner A."/>
            <person name="Kemen E."/>
            <person name="Schultz-Larsen T."/>
            <person name="MacLean D."/>
            <person name="Van Oosterhout C."/>
            <person name="Jones J.D.G."/>
        </authorList>
    </citation>
    <scope>NUCLEOTIDE SEQUENCE [LARGE SCALE GENOMIC DNA]</scope>
    <source>
        <strain evidence="15 16">Ac Nc2</strain>
    </source>
</reference>
<keyword evidence="12" id="KW-0012">Acyltransferase</keyword>
<evidence type="ECO:0000259" key="13">
    <source>
        <dbReference type="Pfam" id="PF00155"/>
    </source>
</evidence>
<dbReference type="CDD" id="cd01080">
    <property type="entry name" value="NAD_bind_m-THF_DH_Cyclohyd"/>
    <property type="match status" value="1"/>
</dbReference>
<evidence type="ECO:0000256" key="4">
    <source>
        <dbReference type="ARBA" id="ARBA00011738"/>
    </source>
</evidence>
<dbReference type="HAMAP" id="MF_00985">
    <property type="entry name" value="2am3keto_CoA_ligase"/>
    <property type="match status" value="1"/>
</dbReference>
<dbReference type="Gene3D" id="3.40.640.10">
    <property type="entry name" value="Type I PLP-dependent aspartate aminotransferase-like (Major domain)"/>
    <property type="match status" value="1"/>
</dbReference>
<protein>
    <submittedName>
        <fullName evidence="15">Uncharacterized protein</fullName>
    </submittedName>
</protein>
<dbReference type="Pfam" id="PF02882">
    <property type="entry name" value="THF_DHG_CYH_C"/>
    <property type="match status" value="1"/>
</dbReference>
<dbReference type="PANTHER" id="PTHR13693">
    <property type="entry name" value="CLASS II AMINOTRANSFERASE/8-AMINO-7-OXONONANOATE SYNTHASE"/>
    <property type="match status" value="1"/>
</dbReference>
<dbReference type="PRINTS" id="PR00085">
    <property type="entry name" value="THFDHDRGNASE"/>
</dbReference>
<dbReference type="Gene3D" id="3.90.1150.10">
    <property type="entry name" value="Aspartate Aminotransferase, domain 1"/>
    <property type="match status" value="1"/>
</dbReference>